<evidence type="ECO:0000313" key="10">
    <source>
        <dbReference type="EMBL" id="RCI06058.1"/>
    </source>
</evidence>
<dbReference type="InterPro" id="IPR027786">
    <property type="entry name" value="Nse4/EID"/>
</dbReference>
<dbReference type="PANTHER" id="PTHR16140">
    <property type="entry name" value="NON-STRUCTURAL MAINTENANCE OF CHROMOSOMES ELEMENT 4"/>
    <property type="match status" value="1"/>
</dbReference>
<evidence type="ECO:0000256" key="5">
    <source>
        <dbReference type="ARBA" id="ARBA00023204"/>
    </source>
</evidence>
<dbReference type="Proteomes" id="UP000253551">
    <property type="component" value="Unassembled WGS sequence"/>
</dbReference>
<dbReference type="GO" id="GO:0030915">
    <property type="term" value="C:Smc5-Smc6 complex"/>
    <property type="evidence" value="ECO:0007669"/>
    <property type="project" value="UniProtKB-UniRule"/>
</dbReference>
<comment type="subunit">
    <text evidence="7">Component of the SMC5-SMC6 complex.</text>
</comment>
<keyword evidence="11" id="KW-1185">Reference proteome</keyword>
<dbReference type="InterPro" id="IPR014854">
    <property type="entry name" value="Nse4_C"/>
</dbReference>
<keyword evidence="5 7" id="KW-0234">DNA repair</keyword>
<dbReference type="EMBL" id="PJQM01000240">
    <property type="protein sequence ID" value="RCI06058.1"/>
    <property type="molecule type" value="Genomic_DNA"/>
</dbReference>
<keyword evidence="4 7" id="KW-0233">DNA recombination</keyword>
<evidence type="ECO:0000256" key="6">
    <source>
        <dbReference type="ARBA" id="ARBA00023242"/>
    </source>
</evidence>
<evidence type="ECO:0000256" key="7">
    <source>
        <dbReference type="RuleBase" id="RU365071"/>
    </source>
</evidence>
<keyword evidence="6 7" id="KW-0539">Nucleus</keyword>
<comment type="subcellular location">
    <subcellularLocation>
        <location evidence="1 7">Nucleus</location>
    </subcellularLocation>
</comment>
<dbReference type="PANTHER" id="PTHR16140:SF0">
    <property type="entry name" value="NON-STRUCTURAL MAINTENANCE OF CHROMOSOMES ELEMENT 4"/>
    <property type="match status" value="1"/>
</dbReference>
<evidence type="ECO:0000256" key="4">
    <source>
        <dbReference type="ARBA" id="ARBA00023172"/>
    </source>
</evidence>
<dbReference type="GO" id="GO:0006310">
    <property type="term" value="P:DNA recombination"/>
    <property type="evidence" value="ECO:0007669"/>
    <property type="project" value="UniProtKB-UniRule"/>
</dbReference>
<protein>
    <recommendedName>
        <fullName evidence="7">Non-structural maintenance of chromosomes element 4</fullName>
    </recommendedName>
</protein>
<feature type="domain" description="Nse4/EID protein Nse3/MAGE-binding" evidence="9">
    <location>
        <begin position="87"/>
        <end position="136"/>
    </location>
</feature>
<proteinExistence type="inferred from homology"/>
<evidence type="ECO:0000256" key="1">
    <source>
        <dbReference type="ARBA" id="ARBA00004123"/>
    </source>
</evidence>
<dbReference type="GO" id="GO:0005634">
    <property type="term" value="C:nucleus"/>
    <property type="evidence" value="ECO:0007669"/>
    <property type="project" value="UniProtKB-SubCell"/>
</dbReference>
<dbReference type="GO" id="GO:0006281">
    <property type="term" value="P:DNA repair"/>
    <property type="evidence" value="ECO:0007669"/>
    <property type="project" value="UniProtKB-UniRule"/>
</dbReference>
<organism evidence="10 11">
    <name type="scientific">Rhizopus stolonifer</name>
    <name type="common">Rhizopus nigricans</name>
    <dbReference type="NCBI Taxonomy" id="4846"/>
    <lineage>
        <taxon>Eukaryota</taxon>
        <taxon>Fungi</taxon>
        <taxon>Fungi incertae sedis</taxon>
        <taxon>Mucoromycota</taxon>
        <taxon>Mucoromycotina</taxon>
        <taxon>Mucoromycetes</taxon>
        <taxon>Mucorales</taxon>
        <taxon>Mucorineae</taxon>
        <taxon>Rhizopodaceae</taxon>
        <taxon>Rhizopus</taxon>
    </lineage>
</organism>
<evidence type="ECO:0000256" key="2">
    <source>
        <dbReference type="ARBA" id="ARBA00008997"/>
    </source>
</evidence>
<feature type="domain" description="Non-structural maintenance of chromosome element 4 C-terminal" evidence="8">
    <location>
        <begin position="221"/>
        <end position="307"/>
    </location>
</feature>
<evidence type="ECO:0000259" key="8">
    <source>
        <dbReference type="Pfam" id="PF08743"/>
    </source>
</evidence>
<comment type="function">
    <text evidence="7">Component of the SMC5-SMC6 complex, that promotes sister chromatid alignment after DNA damage and facilitates double-stranded DNA breaks (DSBs) repair via homologous recombination between sister chromatids.</text>
</comment>
<name>A0A367KV28_RHIST</name>
<dbReference type="InterPro" id="IPR029225">
    <property type="entry name" value="Nse4_Nse3-bd"/>
</dbReference>
<dbReference type="Pfam" id="PF15412">
    <property type="entry name" value="Nse4-Nse3_bdg"/>
    <property type="match status" value="1"/>
</dbReference>
<comment type="caution">
    <text evidence="10">The sequence shown here is derived from an EMBL/GenBank/DDBJ whole genome shotgun (WGS) entry which is preliminary data.</text>
</comment>
<keyword evidence="3 7" id="KW-0227">DNA damage</keyword>
<dbReference type="AlphaFoldDB" id="A0A367KV28"/>
<dbReference type="Pfam" id="PF08743">
    <property type="entry name" value="Nse4_C"/>
    <property type="match status" value="1"/>
</dbReference>
<accession>A0A367KV28</accession>
<reference evidence="10 11" key="1">
    <citation type="journal article" date="2018" name="G3 (Bethesda)">
        <title>Phylogenetic and Phylogenomic Definition of Rhizopus Species.</title>
        <authorList>
            <person name="Gryganskyi A.P."/>
            <person name="Golan J."/>
            <person name="Dolatabadi S."/>
            <person name="Mondo S."/>
            <person name="Robb S."/>
            <person name="Idnurm A."/>
            <person name="Muszewska A."/>
            <person name="Steczkiewicz K."/>
            <person name="Masonjones S."/>
            <person name="Liao H.L."/>
            <person name="Gajdeczka M.T."/>
            <person name="Anike F."/>
            <person name="Vuek A."/>
            <person name="Anishchenko I.M."/>
            <person name="Voigt K."/>
            <person name="de Hoog G.S."/>
            <person name="Smith M.E."/>
            <person name="Heitman J."/>
            <person name="Vilgalys R."/>
            <person name="Stajich J.E."/>
        </authorList>
    </citation>
    <scope>NUCLEOTIDE SEQUENCE [LARGE SCALE GENOMIC DNA]</scope>
    <source>
        <strain evidence="10 11">LSU 92-RS-03</strain>
    </source>
</reference>
<sequence length="324" mass="37493">MSLSKDQGVREVQEYLVKNTDKDQYNPYQDEGERRHLRKLYRDLTEKTLEMRRELIASDVKESNYKVIDKSNVLYDLVRNPQEAVLDSRLLVLQADMNTQKAKNLKIGTDMLINLDEFVSKIISSSREGVDHGEDDEYLDWEYLGKNAIHFGKRAVSMDFMLGPLAVEQKQVKRNKTSRLTKNKEDLVIPAQLKEGDLKQQENETSKNVNDIYKILSEVEPINYFRFVTNPESFSQTVENIFYVSFLARKAVVGINMETGQPVLSTRSPPNVENLNDIVNKKQIVMGIDMKDWKEIIDTYKITTSYIPTRETNQALGSSTSKWY</sequence>
<comment type="similarity">
    <text evidence="2 7">Belongs to the NSE4 family.</text>
</comment>
<evidence type="ECO:0000256" key="3">
    <source>
        <dbReference type="ARBA" id="ARBA00022763"/>
    </source>
</evidence>
<gene>
    <name evidence="10" type="primary">NSE4</name>
    <name evidence="10" type="ORF">CU098_013659</name>
</gene>
<evidence type="ECO:0000313" key="11">
    <source>
        <dbReference type="Proteomes" id="UP000253551"/>
    </source>
</evidence>
<evidence type="ECO:0000259" key="9">
    <source>
        <dbReference type="Pfam" id="PF15412"/>
    </source>
</evidence>
<dbReference type="STRING" id="4846.A0A367KV28"/>
<dbReference type="OrthoDB" id="361242at2759"/>